<comment type="similarity">
    <text evidence="2">Belongs to the cytochrome P450 family.</text>
</comment>
<keyword evidence="2" id="KW-0503">Monooxygenase</keyword>
<dbReference type="InterPro" id="IPR036396">
    <property type="entry name" value="Cyt_P450_sf"/>
</dbReference>
<dbReference type="GO" id="GO:0005506">
    <property type="term" value="F:iron ion binding"/>
    <property type="evidence" value="ECO:0007669"/>
    <property type="project" value="InterPro"/>
</dbReference>
<keyword evidence="1 2" id="KW-0349">Heme</keyword>
<keyword evidence="2" id="KW-0560">Oxidoreductase</keyword>
<dbReference type="SUPFAM" id="SSF48264">
    <property type="entry name" value="Cytochrome P450"/>
    <property type="match status" value="1"/>
</dbReference>
<evidence type="ECO:0000313" key="5">
    <source>
        <dbReference type="Proteomes" id="UP001179952"/>
    </source>
</evidence>
<dbReference type="InterPro" id="IPR017972">
    <property type="entry name" value="Cyt_P450_CS"/>
</dbReference>
<dbReference type="GO" id="GO:0016705">
    <property type="term" value="F:oxidoreductase activity, acting on paired donors, with incorporation or reduction of molecular oxygen"/>
    <property type="evidence" value="ECO:0007669"/>
    <property type="project" value="InterPro"/>
</dbReference>
<organism evidence="4 5">
    <name type="scientific">Acorus gramineus</name>
    <name type="common">Dwarf sweet flag</name>
    <dbReference type="NCBI Taxonomy" id="55184"/>
    <lineage>
        <taxon>Eukaryota</taxon>
        <taxon>Viridiplantae</taxon>
        <taxon>Streptophyta</taxon>
        <taxon>Embryophyta</taxon>
        <taxon>Tracheophyta</taxon>
        <taxon>Spermatophyta</taxon>
        <taxon>Magnoliopsida</taxon>
        <taxon>Liliopsida</taxon>
        <taxon>Acoraceae</taxon>
        <taxon>Acorus</taxon>
    </lineage>
</organism>
<dbReference type="PROSITE" id="PS00086">
    <property type="entry name" value="CYTOCHROME_P450"/>
    <property type="match status" value="1"/>
</dbReference>
<protein>
    <submittedName>
        <fullName evidence="4">Cytochrome P450 76C2</fullName>
    </submittedName>
</protein>
<reference evidence="4" key="2">
    <citation type="submission" date="2023-06" db="EMBL/GenBank/DDBJ databases">
        <authorList>
            <person name="Ma L."/>
            <person name="Liu K.-W."/>
            <person name="Li Z."/>
            <person name="Hsiao Y.-Y."/>
            <person name="Qi Y."/>
            <person name="Fu T."/>
            <person name="Tang G."/>
            <person name="Zhang D."/>
            <person name="Sun W.-H."/>
            <person name="Liu D.-K."/>
            <person name="Li Y."/>
            <person name="Chen G.-Z."/>
            <person name="Liu X.-D."/>
            <person name="Liao X.-Y."/>
            <person name="Jiang Y.-T."/>
            <person name="Yu X."/>
            <person name="Hao Y."/>
            <person name="Huang J."/>
            <person name="Zhao X.-W."/>
            <person name="Ke S."/>
            <person name="Chen Y.-Y."/>
            <person name="Wu W.-L."/>
            <person name="Hsu J.-L."/>
            <person name="Lin Y.-F."/>
            <person name="Huang M.-D."/>
            <person name="Li C.-Y."/>
            <person name="Huang L."/>
            <person name="Wang Z.-W."/>
            <person name="Zhao X."/>
            <person name="Zhong W.-Y."/>
            <person name="Peng D.-H."/>
            <person name="Ahmad S."/>
            <person name="Lan S."/>
            <person name="Zhang J.-S."/>
            <person name="Tsai W.-C."/>
            <person name="Van De Peer Y."/>
            <person name="Liu Z.-J."/>
        </authorList>
    </citation>
    <scope>NUCLEOTIDE SEQUENCE</scope>
    <source>
        <strain evidence="4">SCP</strain>
        <tissue evidence="4">Leaves</tissue>
    </source>
</reference>
<dbReference type="Proteomes" id="UP001179952">
    <property type="component" value="Unassembled WGS sequence"/>
</dbReference>
<evidence type="ECO:0000256" key="2">
    <source>
        <dbReference type="RuleBase" id="RU000461"/>
    </source>
</evidence>
<proteinExistence type="inferred from homology"/>
<keyword evidence="1 2" id="KW-0408">Iron</keyword>
<dbReference type="InterPro" id="IPR002401">
    <property type="entry name" value="Cyt_P450_E_grp-I"/>
</dbReference>
<feature type="region of interest" description="Disordered" evidence="3">
    <location>
        <begin position="11"/>
        <end position="39"/>
    </location>
</feature>
<accession>A0AAV9AF35</accession>
<dbReference type="GO" id="GO:0020037">
    <property type="term" value="F:heme binding"/>
    <property type="evidence" value="ECO:0007669"/>
    <property type="project" value="InterPro"/>
</dbReference>
<dbReference type="PANTHER" id="PTHR47951">
    <property type="entry name" value="OS08G0547900 PROTEIN"/>
    <property type="match status" value="1"/>
</dbReference>
<dbReference type="PRINTS" id="PR00463">
    <property type="entry name" value="EP450I"/>
</dbReference>
<dbReference type="Pfam" id="PF00067">
    <property type="entry name" value="p450"/>
    <property type="match status" value="1"/>
</dbReference>
<name>A0AAV9AF35_ACOGR</name>
<keyword evidence="5" id="KW-1185">Reference proteome</keyword>
<feature type="binding site" description="axial binding residue" evidence="1">
    <location>
        <position position="185"/>
    </location>
    <ligand>
        <name>heme</name>
        <dbReference type="ChEBI" id="CHEBI:30413"/>
    </ligand>
    <ligandPart>
        <name>Fe</name>
        <dbReference type="ChEBI" id="CHEBI:18248"/>
    </ligandPart>
</feature>
<evidence type="ECO:0000313" key="4">
    <source>
        <dbReference type="EMBL" id="KAK1262756.1"/>
    </source>
</evidence>
<reference evidence="4" key="1">
    <citation type="journal article" date="2023" name="Nat. Commun.">
        <title>Diploid and tetraploid genomes of Acorus and the evolution of monocots.</title>
        <authorList>
            <person name="Ma L."/>
            <person name="Liu K.W."/>
            <person name="Li Z."/>
            <person name="Hsiao Y.Y."/>
            <person name="Qi Y."/>
            <person name="Fu T."/>
            <person name="Tang G.D."/>
            <person name="Zhang D."/>
            <person name="Sun W.H."/>
            <person name="Liu D.K."/>
            <person name="Li Y."/>
            <person name="Chen G.Z."/>
            <person name="Liu X.D."/>
            <person name="Liao X.Y."/>
            <person name="Jiang Y.T."/>
            <person name="Yu X."/>
            <person name="Hao Y."/>
            <person name="Huang J."/>
            <person name="Zhao X.W."/>
            <person name="Ke S."/>
            <person name="Chen Y.Y."/>
            <person name="Wu W.L."/>
            <person name="Hsu J.L."/>
            <person name="Lin Y.F."/>
            <person name="Huang M.D."/>
            <person name="Li C.Y."/>
            <person name="Huang L."/>
            <person name="Wang Z.W."/>
            <person name="Zhao X."/>
            <person name="Zhong W.Y."/>
            <person name="Peng D.H."/>
            <person name="Ahmad S."/>
            <person name="Lan S."/>
            <person name="Zhang J.S."/>
            <person name="Tsai W.C."/>
            <person name="Van de Peer Y."/>
            <person name="Liu Z.J."/>
        </authorList>
    </citation>
    <scope>NUCLEOTIDE SEQUENCE</scope>
    <source>
        <strain evidence="4">SCP</strain>
    </source>
</reference>
<gene>
    <name evidence="4" type="ORF">QJS04_geneDACA020551</name>
</gene>
<dbReference type="InterPro" id="IPR001128">
    <property type="entry name" value="Cyt_P450"/>
</dbReference>
<dbReference type="PANTHER" id="PTHR47951:SF3">
    <property type="entry name" value="CYTOCHROME P450, FAMILY 706, SUBFAMILY A, POLYPEPTIDE 4"/>
    <property type="match status" value="1"/>
</dbReference>
<comment type="cofactor">
    <cofactor evidence="1">
        <name>heme</name>
        <dbReference type="ChEBI" id="CHEBI:30413"/>
    </cofactor>
</comment>
<dbReference type="AlphaFoldDB" id="A0AAV9AF35"/>
<sequence>MGFLCLRARDAGSGESGGGVRAEAAGSQADGGGAPGEGLEGDGCRTEMFTMVMNVFMSMLWGGTLIGAHSKLDMVVGTDAVVEESHTSKLPYLCAVMKEILRLHLALLLLVPHCPSEPTTVAGYAVPKDSRIFVNVWAIHRDKSVWEDPLEFKPERFLGEEKKRRWDFSGNDFDYFPFGSGRRICAGIAMADKTFMWSLATLVHSFDWGMRDGEEGIDFEEKFGIVLKKARPLVAVPTFKLARPELYE</sequence>
<comment type="caution">
    <text evidence="4">The sequence shown here is derived from an EMBL/GenBank/DDBJ whole genome shotgun (WGS) entry which is preliminary data.</text>
</comment>
<dbReference type="GO" id="GO:0004497">
    <property type="term" value="F:monooxygenase activity"/>
    <property type="evidence" value="ECO:0007669"/>
    <property type="project" value="UniProtKB-KW"/>
</dbReference>
<keyword evidence="1 2" id="KW-0479">Metal-binding</keyword>
<evidence type="ECO:0000256" key="3">
    <source>
        <dbReference type="SAM" id="MobiDB-lite"/>
    </source>
</evidence>
<evidence type="ECO:0000256" key="1">
    <source>
        <dbReference type="PIRSR" id="PIRSR602401-1"/>
    </source>
</evidence>
<dbReference type="EMBL" id="JAUJYN010000010">
    <property type="protein sequence ID" value="KAK1262756.1"/>
    <property type="molecule type" value="Genomic_DNA"/>
</dbReference>
<feature type="compositionally biased region" description="Gly residues" evidence="3">
    <location>
        <begin position="29"/>
        <end position="38"/>
    </location>
</feature>
<dbReference type="Gene3D" id="1.10.630.10">
    <property type="entry name" value="Cytochrome P450"/>
    <property type="match status" value="1"/>
</dbReference>